<evidence type="ECO:0000256" key="3">
    <source>
        <dbReference type="SAM" id="Phobius"/>
    </source>
</evidence>
<feature type="transmembrane region" description="Helical" evidence="3">
    <location>
        <begin position="131"/>
        <end position="155"/>
    </location>
</feature>
<dbReference type="InParanoid" id="A0A803U182"/>
<feature type="transmembrane region" description="Helical" evidence="3">
    <location>
        <begin position="102"/>
        <end position="125"/>
    </location>
</feature>
<dbReference type="PANTHER" id="PTHR14096:SF27">
    <property type="entry name" value="APOLIPOPROTEIN L2"/>
    <property type="match status" value="1"/>
</dbReference>
<dbReference type="InterPro" id="IPR008405">
    <property type="entry name" value="ApoL"/>
</dbReference>
<evidence type="ECO:0000313" key="4">
    <source>
        <dbReference type="Ensembl" id="ENSACAP00000041222.1"/>
    </source>
</evidence>
<keyword evidence="3" id="KW-0472">Membrane</keyword>
<name>A0A803U182_ANOCA</name>
<evidence type="ECO:0008006" key="6">
    <source>
        <dbReference type="Google" id="ProtNLM"/>
    </source>
</evidence>
<feature type="region of interest" description="Disordered" evidence="2">
    <location>
        <begin position="1"/>
        <end position="32"/>
    </location>
</feature>
<protein>
    <recommendedName>
        <fullName evidence="6">Apolipoprotein L3</fullName>
    </recommendedName>
</protein>
<keyword evidence="3" id="KW-1133">Transmembrane helix</keyword>
<dbReference type="GeneTree" id="ENSGT01030000234599"/>
<dbReference type="GeneID" id="103278845"/>
<accession>A0A803U182</accession>
<evidence type="ECO:0000256" key="1">
    <source>
        <dbReference type="ARBA" id="ARBA00010090"/>
    </source>
</evidence>
<evidence type="ECO:0000313" key="5">
    <source>
        <dbReference type="Proteomes" id="UP000001646"/>
    </source>
</evidence>
<sequence>MKMSDLEYHEDELRESTFPLDSLNSKEQQRLPEEDSLCMEMVEFATNSERDEGSDPLEENANEMITCFIKGFPAQKEEIEKCIGCIREVADKIDKIHKDCTIATITASSAGATSGILTIVGLALAPVTAGVSLILTGTGLGLGVAAATTGISANICERVMNSKEREKAEELLTKCEETLNKCQENIKATMNLDQVDFSSGFPTGNKANEENVQHFLSNATHPVPNPFDTVKEIIGNVGANPNLKASIKQVFSAAGQTFPASRKGPQMGRKSFRGNALAINNMSRIVGIASAVAALLGSIYCIVQDAIHIKNGAKAEMTAEIRQKACNLEETLKNLNNLYDEVKCIM</sequence>
<dbReference type="GO" id="GO:0006869">
    <property type="term" value="P:lipid transport"/>
    <property type="evidence" value="ECO:0007669"/>
    <property type="project" value="InterPro"/>
</dbReference>
<dbReference type="Proteomes" id="UP000001646">
    <property type="component" value="Chromosome 5"/>
</dbReference>
<reference evidence="4 5" key="1">
    <citation type="submission" date="2009-12" db="EMBL/GenBank/DDBJ databases">
        <title>The Genome Sequence of Anolis carolinensis (Green Anole Lizard).</title>
        <authorList>
            <consortium name="The Genome Sequencing Platform"/>
            <person name="Di Palma F."/>
            <person name="Alfoldi J."/>
            <person name="Heiman D."/>
            <person name="Young S."/>
            <person name="Grabherr M."/>
            <person name="Johnson J."/>
            <person name="Lander E.S."/>
            <person name="Lindblad-Toh K."/>
        </authorList>
    </citation>
    <scope>NUCLEOTIDE SEQUENCE [LARGE SCALE GENOMIC DNA]</scope>
    <source>
        <strain evidence="4 5">JBL SC #1</strain>
    </source>
</reference>
<dbReference type="Ensembl" id="ENSACAT00000048394.1">
    <property type="protein sequence ID" value="ENSACAP00000041222.1"/>
    <property type="gene ID" value="ENSACAG00000035484.1"/>
</dbReference>
<dbReference type="KEGG" id="acs:103278845"/>
<dbReference type="GO" id="GO:0008289">
    <property type="term" value="F:lipid binding"/>
    <property type="evidence" value="ECO:0000318"/>
    <property type="project" value="GO_Central"/>
</dbReference>
<dbReference type="AlphaFoldDB" id="A0A803U182"/>
<dbReference type="GO" id="GO:0042157">
    <property type="term" value="P:lipoprotein metabolic process"/>
    <property type="evidence" value="ECO:0007669"/>
    <property type="project" value="InterPro"/>
</dbReference>
<gene>
    <name evidence="4" type="primary">LOC103278845</name>
</gene>
<dbReference type="GO" id="GO:0005576">
    <property type="term" value="C:extracellular region"/>
    <property type="evidence" value="ECO:0007669"/>
    <property type="project" value="InterPro"/>
</dbReference>
<keyword evidence="3" id="KW-0812">Transmembrane</keyword>
<dbReference type="OrthoDB" id="6363454at2759"/>
<evidence type="ECO:0000256" key="2">
    <source>
        <dbReference type="SAM" id="MobiDB-lite"/>
    </source>
</evidence>
<reference evidence="4" key="3">
    <citation type="submission" date="2025-09" db="UniProtKB">
        <authorList>
            <consortium name="Ensembl"/>
        </authorList>
    </citation>
    <scope>IDENTIFICATION</scope>
</reference>
<feature type="compositionally biased region" description="Basic and acidic residues" evidence="2">
    <location>
        <begin position="1"/>
        <end position="15"/>
    </location>
</feature>
<reference evidence="4" key="2">
    <citation type="submission" date="2025-08" db="UniProtKB">
        <authorList>
            <consortium name="Ensembl"/>
        </authorList>
    </citation>
    <scope>IDENTIFICATION</scope>
</reference>
<organism evidence="4 5">
    <name type="scientific">Anolis carolinensis</name>
    <name type="common">Green anole</name>
    <name type="synonym">American chameleon</name>
    <dbReference type="NCBI Taxonomy" id="28377"/>
    <lineage>
        <taxon>Eukaryota</taxon>
        <taxon>Metazoa</taxon>
        <taxon>Chordata</taxon>
        <taxon>Craniata</taxon>
        <taxon>Vertebrata</taxon>
        <taxon>Euteleostomi</taxon>
        <taxon>Lepidosauria</taxon>
        <taxon>Squamata</taxon>
        <taxon>Bifurcata</taxon>
        <taxon>Unidentata</taxon>
        <taxon>Episquamata</taxon>
        <taxon>Toxicofera</taxon>
        <taxon>Iguania</taxon>
        <taxon>Dactyloidae</taxon>
        <taxon>Anolis</taxon>
    </lineage>
</organism>
<dbReference type="RefSeq" id="XP_008108844.1">
    <property type="nucleotide sequence ID" value="XM_008110637.3"/>
</dbReference>
<keyword evidence="5" id="KW-1185">Reference proteome</keyword>
<proteinExistence type="inferred from homology"/>
<dbReference type="PANTHER" id="PTHR14096">
    <property type="entry name" value="APOLIPOPROTEIN L"/>
    <property type="match status" value="1"/>
</dbReference>
<comment type="similarity">
    <text evidence="1">Belongs to the apolipoprotein L family.</text>
</comment>
<dbReference type="Pfam" id="PF05461">
    <property type="entry name" value="ApoL"/>
    <property type="match status" value="1"/>
</dbReference>